<protein>
    <submittedName>
        <fullName evidence="1">Uncharacterized protein</fullName>
    </submittedName>
</protein>
<dbReference type="EMBL" id="VSSQ01000487">
    <property type="protein sequence ID" value="MPL95913.1"/>
    <property type="molecule type" value="Genomic_DNA"/>
</dbReference>
<accession>A0A644W028</accession>
<organism evidence="1">
    <name type="scientific">bioreactor metagenome</name>
    <dbReference type="NCBI Taxonomy" id="1076179"/>
    <lineage>
        <taxon>unclassified sequences</taxon>
        <taxon>metagenomes</taxon>
        <taxon>ecological metagenomes</taxon>
    </lineage>
</organism>
<dbReference type="AlphaFoldDB" id="A0A644W028"/>
<gene>
    <name evidence="1" type="ORF">SDC9_42086</name>
</gene>
<comment type="caution">
    <text evidence="1">The sequence shown here is derived from an EMBL/GenBank/DDBJ whole genome shotgun (WGS) entry which is preliminary data.</text>
</comment>
<name>A0A644W028_9ZZZZ</name>
<evidence type="ECO:0000313" key="1">
    <source>
        <dbReference type="EMBL" id="MPL95913.1"/>
    </source>
</evidence>
<proteinExistence type="predicted"/>
<reference evidence="1" key="1">
    <citation type="submission" date="2019-08" db="EMBL/GenBank/DDBJ databases">
        <authorList>
            <person name="Kucharzyk K."/>
            <person name="Murdoch R.W."/>
            <person name="Higgins S."/>
            <person name="Loffler F."/>
        </authorList>
    </citation>
    <scope>NUCLEOTIDE SEQUENCE</scope>
</reference>
<sequence>MCRPVFSFSKKTEVFSSAGRYQYAGSFPQAFPQAGHALRIRCESFLGGARKCGSPRTLCHWPLLRPCRTSVTACRRFQKNWLPAFASTVPPMTLQAWPSRRRCAPRYGDWTGRPRMPRTAYPSFRPRREGYRR</sequence>